<dbReference type="Proteomes" id="UP000051054">
    <property type="component" value="Unassembled WGS sequence"/>
</dbReference>
<keyword evidence="3" id="KW-1185">Reference proteome</keyword>
<accession>A0A0R1WPN8</accession>
<comment type="similarity">
    <text evidence="1">Belongs to the UPF0246 family.</text>
</comment>
<reference evidence="2 3" key="1">
    <citation type="journal article" date="2015" name="Genome Announc.">
        <title>Expanding the biotechnology potential of lactobacilli through comparative genomics of 213 strains and associated genera.</title>
        <authorList>
            <person name="Sun Z."/>
            <person name="Harris H.M."/>
            <person name="McCann A."/>
            <person name="Guo C."/>
            <person name="Argimon S."/>
            <person name="Zhang W."/>
            <person name="Yang X."/>
            <person name="Jeffery I.B."/>
            <person name="Cooney J.C."/>
            <person name="Kagawa T.F."/>
            <person name="Liu W."/>
            <person name="Song Y."/>
            <person name="Salvetti E."/>
            <person name="Wrobel A."/>
            <person name="Rasinkangas P."/>
            <person name="Parkhill J."/>
            <person name="Rea M.C."/>
            <person name="O'Sullivan O."/>
            <person name="Ritari J."/>
            <person name="Douillard F.P."/>
            <person name="Paul Ross R."/>
            <person name="Yang R."/>
            <person name="Briner A.E."/>
            <person name="Felis G.E."/>
            <person name="de Vos W.M."/>
            <person name="Barrangou R."/>
            <person name="Klaenhammer T.R."/>
            <person name="Caufield P.W."/>
            <person name="Cui Y."/>
            <person name="Zhang H."/>
            <person name="O'Toole P.W."/>
        </authorList>
    </citation>
    <scope>NUCLEOTIDE SEQUENCE [LARGE SCALE GENOMIC DNA]</scope>
    <source>
        <strain evidence="2 3">DSM 18933</strain>
    </source>
</reference>
<gene>
    <name evidence="2" type="ORF">FC40_GL001401</name>
</gene>
<dbReference type="NCBIfam" id="NF002543">
    <property type="entry name" value="PRK02101.1-4"/>
    <property type="match status" value="1"/>
</dbReference>
<dbReference type="PANTHER" id="PTHR30283">
    <property type="entry name" value="PEROXIDE STRESS RESPONSE PROTEIN YAAA"/>
    <property type="match status" value="1"/>
</dbReference>
<dbReference type="InterPro" id="IPR005583">
    <property type="entry name" value="YaaA"/>
</dbReference>
<dbReference type="HAMAP" id="MF_00652">
    <property type="entry name" value="UPF0246"/>
    <property type="match status" value="1"/>
</dbReference>
<dbReference type="PANTHER" id="PTHR30283:SF4">
    <property type="entry name" value="PEROXIDE STRESS RESISTANCE PROTEIN YAAA"/>
    <property type="match status" value="1"/>
</dbReference>
<dbReference type="PATRIC" id="fig|1423755.3.peg.1488"/>
<evidence type="ECO:0000256" key="1">
    <source>
        <dbReference type="HAMAP-Rule" id="MF_00652"/>
    </source>
</evidence>
<dbReference type="EMBL" id="AZGD01000034">
    <property type="protein sequence ID" value="KRM19710.1"/>
    <property type="molecule type" value="Genomic_DNA"/>
</dbReference>
<comment type="caution">
    <text evidence="2">The sequence shown here is derived from an EMBL/GenBank/DDBJ whole genome shotgun (WGS) entry which is preliminary data.</text>
</comment>
<dbReference type="Pfam" id="PF03883">
    <property type="entry name" value="H2O2_YaaD"/>
    <property type="match status" value="1"/>
</dbReference>
<dbReference type="GO" id="GO:0005829">
    <property type="term" value="C:cytosol"/>
    <property type="evidence" value="ECO:0007669"/>
    <property type="project" value="TreeGrafter"/>
</dbReference>
<protein>
    <recommendedName>
        <fullName evidence="1">UPF0246 protein FC40_GL001401</fullName>
    </recommendedName>
</protein>
<evidence type="ECO:0000313" key="2">
    <source>
        <dbReference type="EMBL" id="KRM19710.1"/>
    </source>
</evidence>
<name>A0A0R1WPN8_9LACO</name>
<dbReference type="eggNOG" id="COG3022">
    <property type="taxonomic scope" value="Bacteria"/>
</dbReference>
<dbReference type="GO" id="GO:0033194">
    <property type="term" value="P:response to hydroperoxide"/>
    <property type="evidence" value="ECO:0007669"/>
    <property type="project" value="TreeGrafter"/>
</dbReference>
<organism evidence="2 3">
    <name type="scientific">Ligilactobacillus hayakitensis DSM 18933 = JCM 14209</name>
    <dbReference type="NCBI Taxonomy" id="1423755"/>
    <lineage>
        <taxon>Bacteria</taxon>
        <taxon>Bacillati</taxon>
        <taxon>Bacillota</taxon>
        <taxon>Bacilli</taxon>
        <taxon>Lactobacillales</taxon>
        <taxon>Lactobacillaceae</taxon>
        <taxon>Ligilactobacillus</taxon>
    </lineage>
</organism>
<dbReference type="AlphaFoldDB" id="A0A0R1WPN8"/>
<evidence type="ECO:0000313" key="3">
    <source>
        <dbReference type="Proteomes" id="UP000051054"/>
    </source>
</evidence>
<proteinExistence type="inferred from homology"/>
<sequence length="249" mass="28933">MMKMIIAPAKKMVENTDFFEGQSTPIFLEDSKKILKYLKGKDYETLKKIWKCNDSLAELNYHRLQTMDLENATTPAILAYTGLQYQAMAPDLFSKKGLKKVKNSLYILSGFYGLVRPFDKITPYRLEMQAKVEIEGTKNLYDFWGNKIYQEVFKDKEIVVNLASKEYAKVVEKYLQANDKYLTCSFKKKKGDKYVQQATAAKMARGDMVRYISENEIEDIESLKKFTIGGYHYCENLSHDNELVFVKND</sequence>